<keyword evidence="10" id="KW-1185">Reference proteome</keyword>
<keyword evidence="4 7" id="KW-0812">Transmembrane</keyword>
<dbReference type="RefSeq" id="WP_069910145.1">
    <property type="nucleotide sequence ID" value="NZ_LAJE02000193.1"/>
</dbReference>
<dbReference type="CDD" id="cd17321">
    <property type="entry name" value="MFS_MMR_MDR_like"/>
    <property type="match status" value="1"/>
</dbReference>
<dbReference type="AlphaFoldDB" id="A0A1E5XQ09"/>
<comment type="subcellular location">
    <subcellularLocation>
        <location evidence="1">Cell membrane</location>
        <topology evidence="1">Multi-pass membrane protein</topology>
    </subcellularLocation>
</comment>
<evidence type="ECO:0000256" key="2">
    <source>
        <dbReference type="ARBA" id="ARBA00022448"/>
    </source>
</evidence>
<gene>
    <name evidence="9" type="ORF">VW23_020215</name>
</gene>
<evidence type="ECO:0000256" key="5">
    <source>
        <dbReference type="ARBA" id="ARBA00022989"/>
    </source>
</evidence>
<dbReference type="Pfam" id="PF07690">
    <property type="entry name" value="MFS_1"/>
    <property type="match status" value="1"/>
</dbReference>
<feature type="domain" description="Major facilitator superfamily (MFS) profile" evidence="8">
    <location>
        <begin position="16"/>
        <end position="502"/>
    </location>
</feature>
<feature type="transmembrane region" description="Helical" evidence="7">
    <location>
        <begin position="269"/>
        <end position="294"/>
    </location>
</feature>
<reference evidence="9 10" key="1">
    <citation type="journal article" date="2015" name="Genome Announc.">
        <title>Genome Assemblies of Three Soil-Associated Devosia species: D. insulae, D. limi, and D. soli.</title>
        <authorList>
            <person name="Hassan Y.I."/>
            <person name="Lepp D."/>
            <person name="Zhou T."/>
        </authorList>
    </citation>
    <scope>NUCLEOTIDE SEQUENCE [LARGE SCALE GENOMIC DNA]</scope>
    <source>
        <strain evidence="9 10">DS-56</strain>
    </source>
</reference>
<evidence type="ECO:0000256" key="1">
    <source>
        <dbReference type="ARBA" id="ARBA00004651"/>
    </source>
</evidence>
<keyword evidence="2" id="KW-0813">Transport</keyword>
<dbReference type="PANTHER" id="PTHR42718:SF47">
    <property type="entry name" value="METHYL VIOLOGEN RESISTANCE PROTEIN SMVA"/>
    <property type="match status" value="1"/>
</dbReference>
<feature type="transmembrane region" description="Helical" evidence="7">
    <location>
        <begin position="306"/>
        <end position="327"/>
    </location>
</feature>
<evidence type="ECO:0000259" key="8">
    <source>
        <dbReference type="PROSITE" id="PS50850"/>
    </source>
</evidence>
<evidence type="ECO:0000256" key="6">
    <source>
        <dbReference type="ARBA" id="ARBA00023136"/>
    </source>
</evidence>
<dbReference type="EMBL" id="LAJE02000193">
    <property type="protein sequence ID" value="OEO30661.1"/>
    <property type="molecule type" value="Genomic_DNA"/>
</dbReference>
<feature type="transmembrane region" description="Helical" evidence="7">
    <location>
        <begin position="49"/>
        <end position="70"/>
    </location>
</feature>
<keyword evidence="6 7" id="KW-0472">Membrane</keyword>
<proteinExistence type="predicted"/>
<dbReference type="GO" id="GO:0022857">
    <property type="term" value="F:transmembrane transporter activity"/>
    <property type="evidence" value="ECO:0007669"/>
    <property type="project" value="InterPro"/>
</dbReference>
<dbReference type="SUPFAM" id="SSF103473">
    <property type="entry name" value="MFS general substrate transporter"/>
    <property type="match status" value="1"/>
</dbReference>
<dbReference type="Gene3D" id="1.20.1720.10">
    <property type="entry name" value="Multidrug resistance protein D"/>
    <property type="match status" value="1"/>
</dbReference>
<keyword evidence="5 7" id="KW-1133">Transmembrane helix</keyword>
<evidence type="ECO:0000256" key="3">
    <source>
        <dbReference type="ARBA" id="ARBA00022475"/>
    </source>
</evidence>
<dbReference type="PROSITE" id="PS50850">
    <property type="entry name" value="MFS"/>
    <property type="match status" value="1"/>
</dbReference>
<dbReference type="Gene3D" id="1.20.1250.20">
    <property type="entry name" value="MFS general substrate transporter like domains"/>
    <property type="match status" value="1"/>
</dbReference>
<feature type="transmembrane region" description="Helical" evidence="7">
    <location>
        <begin position="475"/>
        <end position="498"/>
    </location>
</feature>
<feature type="transmembrane region" description="Helical" evidence="7">
    <location>
        <begin position="360"/>
        <end position="385"/>
    </location>
</feature>
<dbReference type="PANTHER" id="PTHR42718">
    <property type="entry name" value="MAJOR FACILITATOR SUPERFAMILY MULTIDRUG TRANSPORTER MFSC"/>
    <property type="match status" value="1"/>
</dbReference>
<evidence type="ECO:0000313" key="9">
    <source>
        <dbReference type="EMBL" id="OEO30661.1"/>
    </source>
</evidence>
<dbReference type="GO" id="GO:0005886">
    <property type="term" value="C:plasma membrane"/>
    <property type="evidence" value="ECO:0007669"/>
    <property type="project" value="UniProtKB-SubCell"/>
</dbReference>
<feature type="transmembrane region" description="Helical" evidence="7">
    <location>
        <begin position="334"/>
        <end position="354"/>
    </location>
</feature>
<evidence type="ECO:0000256" key="4">
    <source>
        <dbReference type="ARBA" id="ARBA00022692"/>
    </source>
</evidence>
<feature type="transmembrane region" description="Helical" evidence="7">
    <location>
        <begin position="140"/>
        <end position="160"/>
    </location>
</feature>
<name>A0A1E5XQ09_9HYPH</name>
<dbReference type="PRINTS" id="PR01036">
    <property type="entry name" value="TCRTETB"/>
</dbReference>
<protein>
    <submittedName>
        <fullName evidence="9">MFS transporter</fullName>
    </submittedName>
</protein>
<comment type="caution">
    <text evidence="9">The sequence shown here is derived from an EMBL/GenBank/DDBJ whole genome shotgun (WGS) entry which is preliminary data.</text>
</comment>
<feature type="transmembrane region" description="Helical" evidence="7">
    <location>
        <begin position="199"/>
        <end position="218"/>
    </location>
</feature>
<dbReference type="OrthoDB" id="9807274at2"/>
<feature type="transmembrane region" description="Helical" evidence="7">
    <location>
        <begin position="107"/>
        <end position="128"/>
    </location>
</feature>
<evidence type="ECO:0000313" key="10">
    <source>
        <dbReference type="Proteomes" id="UP000095463"/>
    </source>
</evidence>
<dbReference type="InterPro" id="IPR036259">
    <property type="entry name" value="MFS_trans_sf"/>
</dbReference>
<dbReference type="InterPro" id="IPR020846">
    <property type="entry name" value="MFS_dom"/>
</dbReference>
<organism evidence="9 10">
    <name type="scientific">Devosia insulae DS-56</name>
    <dbReference type="NCBI Taxonomy" id="1116389"/>
    <lineage>
        <taxon>Bacteria</taxon>
        <taxon>Pseudomonadati</taxon>
        <taxon>Pseudomonadota</taxon>
        <taxon>Alphaproteobacteria</taxon>
        <taxon>Hyphomicrobiales</taxon>
        <taxon>Devosiaceae</taxon>
        <taxon>Devosia</taxon>
    </lineage>
</organism>
<accession>A0A1E5XQ09</accession>
<feature type="transmembrane region" description="Helical" evidence="7">
    <location>
        <begin position="406"/>
        <end position="423"/>
    </location>
</feature>
<feature type="transmembrane region" description="Helical" evidence="7">
    <location>
        <begin position="166"/>
        <end position="187"/>
    </location>
</feature>
<sequence>MSGTTPMRATRREWIGLAVIALPCILYAMDLTVLNLAVPSLTASLNPTAAQLLWIVDIYGFFVAGSLLTMGTLGDRIGRRKLLLIGAVAFGLTSLLAAFATTAETLIFARALLGIAGATLAPSTLSLITNMFRDDRERTIAISVWVASFSTGGAIGPVVGGVLLNYFWWGSVFLIAVPIMVVLLLVAPRLLPEYKDPQAGRLDILSAALSMAAVLSIIYGIKSLAEGGELAISLGAIMLGLVIGVVFASRQLRLTHPLLDLSLFARPAFSAALSINVFGFFALFGMFLVVAQYMQLVLGLTPFEAGIWSLPVGLGFVVGSLLTPLLLSRMRPAYVLALGLTVAALALLVIGLTAPSRDLLTLIAADTLLSIGLAPVATIAADLVMSSAPPERAGAASGLNETSSEFGGALGIALLGSILTVLYRGGLGETLPQGLSGEAVAMALRGIGGAHSAAETLPEGGVALLEAARVAYADAMLVTSLLGAAIVFIAAVTTIAMFRGIRPATA</sequence>
<feature type="transmembrane region" description="Helical" evidence="7">
    <location>
        <begin position="82"/>
        <end position="101"/>
    </location>
</feature>
<keyword evidence="3" id="KW-1003">Cell membrane</keyword>
<dbReference type="InterPro" id="IPR011701">
    <property type="entry name" value="MFS"/>
</dbReference>
<feature type="transmembrane region" description="Helical" evidence="7">
    <location>
        <begin position="230"/>
        <end position="248"/>
    </location>
</feature>
<dbReference type="Proteomes" id="UP000095463">
    <property type="component" value="Unassembled WGS sequence"/>
</dbReference>
<feature type="transmembrane region" description="Helical" evidence="7">
    <location>
        <begin position="12"/>
        <end position="29"/>
    </location>
</feature>
<evidence type="ECO:0000256" key="7">
    <source>
        <dbReference type="SAM" id="Phobius"/>
    </source>
</evidence>